<comment type="caution">
    <text evidence="1">The sequence shown here is derived from an EMBL/GenBank/DDBJ whole genome shotgun (WGS) entry which is preliminary data.</text>
</comment>
<accession>A0A397A9S2</accession>
<dbReference type="EMBL" id="QUSZ01007551">
    <property type="protein sequence ID" value="RHY02251.1"/>
    <property type="molecule type" value="Genomic_DNA"/>
</dbReference>
<dbReference type="AlphaFoldDB" id="A0A397A9S2"/>
<protein>
    <submittedName>
        <fullName evidence="1">Uncharacterized protein</fullName>
    </submittedName>
</protein>
<name>A0A397A9S2_APHAT</name>
<evidence type="ECO:0000313" key="1">
    <source>
        <dbReference type="EMBL" id="RHY02251.1"/>
    </source>
</evidence>
<dbReference type="Proteomes" id="UP000265427">
    <property type="component" value="Unassembled WGS sequence"/>
</dbReference>
<proteinExistence type="predicted"/>
<gene>
    <name evidence="1" type="ORF">DYB36_002042</name>
</gene>
<organism evidence="1 2">
    <name type="scientific">Aphanomyces astaci</name>
    <name type="common">Crayfish plague agent</name>
    <dbReference type="NCBI Taxonomy" id="112090"/>
    <lineage>
        <taxon>Eukaryota</taxon>
        <taxon>Sar</taxon>
        <taxon>Stramenopiles</taxon>
        <taxon>Oomycota</taxon>
        <taxon>Saprolegniomycetes</taxon>
        <taxon>Saprolegniales</taxon>
        <taxon>Verrucalvaceae</taxon>
        <taxon>Aphanomyces</taxon>
    </lineage>
</organism>
<dbReference type="VEuPathDB" id="FungiDB:H257_16764"/>
<reference evidence="1 2" key="1">
    <citation type="submission" date="2018-08" db="EMBL/GenBank/DDBJ databases">
        <title>Aphanomyces genome sequencing and annotation.</title>
        <authorList>
            <person name="Minardi D."/>
            <person name="Oidtmann B."/>
            <person name="Van Der Giezen M."/>
            <person name="Studholme D.J."/>
        </authorList>
    </citation>
    <scope>NUCLEOTIDE SEQUENCE [LARGE SCALE GENOMIC DNA]</scope>
    <source>
        <strain evidence="1 2">Kv</strain>
    </source>
</reference>
<evidence type="ECO:0000313" key="2">
    <source>
        <dbReference type="Proteomes" id="UP000265427"/>
    </source>
</evidence>
<sequence length="117" mass="11954">MSFFLGLAHASPNLLQLTASAVEVTKGARCVPLSSTFVSAPTQQITSTVVLGGGEFSLGFRGQSTGPLPATARPSQVIAALTKLPAISGVDVTFTTGEACATPANVIKLVFTQEFGK</sequence>